<evidence type="ECO:0000313" key="1">
    <source>
        <dbReference type="EMBL" id="KAL3960793.1"/>
    </source>
</evidence>
<organism evidence="1 2">
    <name type="scientific">Purpureocillium lilacinum</name>
    <name type="common">Paecilomyces lilacinus</name>
    <dbReference type="NCBI Taxonomy" id="33203"/>
    <lineage>
        <taxon>Eukaryota</taxon>
        <taxon>Fungi</taxon>
        <taxon>Dikarya</taxon>
        <taxon>Ascomycota</taxon>
        <taxon>Pezizomycotina</taxon>
        <taxon>Sordariomycetes</taxon>
        <taxon>Hypocreomycetidae</taxon>
        <taxon>Hypocreales</taxon>
        <taxon>Ophiocordycipitaceae</taxon>
        <taxon>Purpureocillium</taxon>
    </lineage>
</organism>
<comment type="caution">
    <text evidence="1">The sequence shown here is derived from an EMBL/GenBank/DDBJ whole genome shotgun (WGS) entry which is preliminary data.</text>
</comment>
<protein>
    <submittedName>
        <fullName evidence="1">Uncharacterized protein</fullName>
    </submittedName>
</protein>
<accession>A0ACC4DXH9</accession>
<keyword evidence="2" id="KW-1185">Reference proteome</keyword>
<proteinExistence type="predicted"/>
<sequence>MRNTAYGLRMLTTERPTPERRRAVAQLWRGWTCFSPPAYGVMFWGSATCLGIEACGHDTLASRPGDQNCIIGVGSNRCTNRVIAAPPPDGDGPSGTTARANADEGQHQSGGSVDGRVEAESPMRPAHEDGAAPACRTVTKSIKAALLTQKVVHAPTIEDDTRQTPVAHAFEVAPAVLRNDGLRLAKASGG</sequence>
<dbReference type="Proteomes" id="UP001638806">
    <property type="component" value="Unassembled WGS sequence"/>
</dbReference>
<name>A0ACC4DXH9_PURLI</name>
<reference evidence="1" key="1">
    <citation type="submission" date="2024-12" db="EMBL/GenBank/DDBJ databases">
        <title>Comparative genomics and development of molecular markers within Purpureocillium lilacinum and among Purpureocillium species.</title>
        <authorList>
            <person name="Yeh Z.-Y."/>
            <person name="Ni N.-T."/>
            <person name="Lo P.-H."/>
            <person name="Mushyakhwo K."/>
            <person name="Lin C.-F."/>
            <person name="Nai Y.-S."/>
        </authorList>
    </citation>
    <scope>NUCLEOTIDE SEQUENCE</scope>
    <source>
        <strain evidence="1">NCHU-NPUST-175</strain>
    </source>
</reference>
<evidence type="ECO:0000313" key="2">
    <source>
        <dbReference type="Proteomes" id="UP001638806"/>
    </source>
</evidence>
<dbReference type="EMBL" id="JBGNUJ010000004">
    <property type="protein sequence ID" value="KAL3960793.1"/>
    <property type="molecule type" value="Genomic_DNA"/>
</dbReference>
<gene>
    <name evidence="1" type="ORF">ACCO45_005910</name>
</gene>